<gene>
    <name evidence="2" type="ORF">GC106_1390</name>
</gene>
<sequence length="230" mass="25444">MRRRSILYVVLAVTLGGCASPPQPTVVRTSSPPTTIGTELPVEVVGPPEHDLGVAEIDRLAARADVTAPILDRVLGEIRWDTLVMTRTRGELTASCAGNRVTLRDGATTTCTTTFNGVALQWHVDVRKGSRTAEGSQLYSYTISPPDKVLLLGKRVYSSFLSQNVGEPEPVRRRCDRIPDISAFVVQADGETDTGYRCQFLAKRDEQAFVWTPLQVYLRGNGYVRFYRLE</sequence>
<name>A0ABX2EW01_9PSEU</name>
<organism evidence="2 3">
    <name type="scientific">Kibdelosporangium persicum</name>
    <dbReference type="NCBI Taxonomy" id="2698649"/>
    <lineage>
        <taxon>Bacteria</taxon>
        <taxon>Bacillati</taxon>
        <taxon>Actinomycetota</taxon>
        <taxon>Actinomycetes</taxon>
        <taxon>Pseudonocardiales</taxon>
        <taxon>Pseudonocardiaceae</taxon>
        <taxon>Kibdelosporangium</taxon>
    </lineage>
</organism>
<feature type="signal peptide" evidence="1">
    <location>
        <begin position="1"/>
        <end position="19"/>
    </location>
</feature>
<evidence type="ECO:0000256" key="1">
    <source>
        <dbReference type="SAM" id="SignalP"/>
    </source>
</evidence>
<dbReference type="PROSITE" id="PS51257">
    <property type="entry name" value="PROKAR_LIPOPROTEIN"/>
    <property type="match status" value="1"/>
</dbReference>
<keyword evidence="3" id="KW-1185">Reference proteome</keyword>
<keyword evidence="1" id="KW-0732">Signal</keyword>
<protein>
    <recommendedName>
        <fullName evidence="4">Lipoprotein</fullName>
    </recommendedName>
</protein>
<evidence type="ECO:0000313" key="3">
    <source>
        <dbReference type="Proteomes" id="UP000763557"/>
    </source>
</evidence>
<comment type="caution">
    <text evidence="2">The sequence shown here is derived from an EMBL/GenBank/DDBJ whole genome shotgun (WGS) entry which is preliminary data.</text>
</comment>
<dbReference type="EMBL" id="JAAATY010000001">
    <property type="protein sequence ID" value="NRN62938.1"/>
    <property type="molecule type" value="Genomic_DNA"/>
</dbReference>
<proteinExistence type="predicted"/>
<reference evidence="2 3" key="1">
    <citation type="submission" date="2020-01" db="EMBL/GenBank/DDBJ databases">
        <title>Kibdelosporangium persica a novel Actinomycetes from a hot desert in Iran.</title>
        <authorList>
            <person name="Safaei N."/>
            <person name="Zaburannyi N."/>
            <person name="Mueller R."/>
            <person name="Wink J."/>
        </authorList>
    </citation>
    <scope>NUCLEOTIDE SEQUENCE [LARGE SCALE GENOMIC DNA]</scope>
    <source>
        <strain evidence="2 3">4NS15</strain>
    </source>
</reference>
<feature type="chain" id="PRO_5047033341" description="Lipoprotein" evidence="1">
    <location>
        <begin position="20"/>
        <end position="230"/>
    </location>
</feature>
<evidence type="ECO:0000313" key="2">
    <source>
        <dbReference type="EMBL" id="NRN62938.1"/>
    </source>
</evidence>
<accession>A0ABX2EW01</accession>
<evidence type="ECO:0008006" key="4">
    <source>
        <dbReference type="Google" id="ProtNLM"/>
    </source>
</evidence>
<dbReference type="Proteomes" id="UP000763557">
    <property type="component" value="Unassembled WGS sequence"/>
</dbReference>
<dbReference type="RefSeq" id="WP_173123239.1">
    <property type="nucleotide sequence ID" value="NZ_CBCSGW010000022.1"/>
</dbReference>